<dbReference type="Proteomes" id="UP000193642">
    <property type="component" value="Unassembled WGS sequence"/>
</dbReference>
<accession>A0A1Y2B505</accession>
<evidence type="ECO:0000313" key="3">
    <source>
        <dbReference type="Proteomes" id="UP000193642"/>
    </source>
</evidence>
<evidence type="ECO:0000313" key="2">
    <source>
        <dbReference type="EMBL" id="ORY29903.1"/>
    </source>
</evidence>
<name>A0A1Y2B505_9FUNG</name>
<gene>
    <name evidence="2" type="ORF">BCR33DRAFT_724533</name>
</gene>
<sequence length="145" mass="15138">MADASMSPMPSFPATLITSHSLFSQTPSVLPLPIKNEPPVELVPIHKSEFTPPNIPTQSEASCISSLPSQTTEKPAPPTIPSTSPAPIIPLTETTKISTTATTPTSEMDIDSDDDSIPAPPPSLLERAAAKSLFHGSTVVVIGNT</sequence>
<feature type="region of interest" description="Disordered" evidence="1">
    <location>
        <begin position="45"/>
        <end position="123"/>
    </location>
</feature>
<proteinExistence type="predicted"/>
<comment type="caution">
    <text evidence="2">The sequence shown here is derived from an EMBL/GenBank/DDBJ whole genome shotgun (WGS) entry which is preliminary data.</text>
</comment>
<keyword evidence="3" id="KW-1185">Reference proteome</keyword>
<reference evidence="2 3" key="1">
    <citation type="submission" date="2016-07" db="EMBL/GenBank/DDBJ databases">
        <title>Pervasive Adenine N6-methylation of Active Genes in Fungi.</title>
        <authorList>
            <consortium name="DOE Joint Genome Institute"/>
            <person name="Mondo S.J."/>
            <person name="Dannebaum R.O."/>
            <person name="Kuo R.C."/>
            <person name="Labutti K."/>
            <person name="Haridas S."/>
            <person name="Kuo A."/>
            <person name="Salamov A."/>
            <person name="Ahrendt S.R."/>
            <person name="Lipzen A."/>
            <person name="Sullivan W."/>
            <person name="Andreopoulos W.B."/>
            <person name="Clum A."/>
            <person name="Lindquist E."/>
            <person name="Daum C."/>
            <person name="Ramamoorthy G.K."/>
            <person name="Gryganskyi A."/>
            <person name="Culley D."/>
            <person name="Magnuson J.K."/>
            <person name="James T.Y."/>
            <person name="O'Malley M.A."/>
            <person name="Stajich J.E."/>
            <person name="Spatafora J.W."/>
            <person name="Visel A."/>
            <person name="Grigoriev I.V."/>
        </authorList>
    </citation>
    <scope>NUCLEOTIDE SEQUENCE [LARGE SCALE GENOMIC DNA]</scope>
    <source>
        <strain evidence="2 3">JEL800</strain>
    </source>
</reference>
<dbReference type="EMBL" id="MCGO01000085">
    <property type="protein sequence ID" value="ORY29903.1"/>
    <property type="molecule type" value="Genomic_DNA"/>
</dbReference>
<organism evidence="2 3">
    <name type="scientific">Rhizoclosmatium globosum</name>
    <dbReference type="NCBI Taxonomy" id="329046"/>
    <lineage>
        <taxon>Eukaryota</taxon>
        <taxon>Fungi</taxon>
        <taxon>Fungi incertae sedis</taxon>
        <taxon>Chytridiomycota</taxon>
        <taxon>Chytridiomycota incertae sedis</taxon>
        <taxon>Chytridiomycetes</taxon>
        <taxon>Chytridiales</taxon>
        <taxon>Chytriomycetaceae</taxon>
        <taxon>Rhizoclosmatium</taxon>
    </lineage>
</organism>
<feature type="compositionally biased region" description="Polar residues" evidence="1">
    <location>
        <begin position="56"/>
        <end position="73"/>
    </location>
</feature>
<protein>
    <submittedName>
        <fullName evidence="2">Uncharacterized protein</fullName>
    </submittedName>
</protein>
<feature type="compositionally biased region" description="Low complexity" evidence="1">
    <location>
        <begin position="81"/>
        <end position="105"/>
    </location>
</feature>
<evidence type="ECO:0000256" key="1">
    <source>
        <dbReference type="SAM" id="MobiDB-lite"/>
    </source>
</evidence>
<dbReference type="AlphaFoldDB" id="A0A1Y2B505"/>